<dbReference type="FunFam" id="3.40.50.1380:FF:000001">
    <property type="entry name" value="Bifunctional purine biosynthesis protein PurH"/>
    <property type="match status" value="1"/>
</dbReference>
<dbReference type="PANTHER" id="PTHR11692">
    <property type="entry name" value="BIFUNCTIONAL PURINE BIOSYNTHESIS PROTEIN PURH"/>
    <property type="match status" value="1"/>
</dbReference>
<accession>A0A2U8DHL9</accession>
<dbReference type="SMART" id="SM00798">
    <property type="entry name" value="AICARFT_IMPCHas"/>
    <property type="match status" value="1"/>
</dbReference>
<dbReference type="FunFam" id="3.40.140.20:FF:000002">
    <property type="entry name" value="Bifunctional purine biosynthesis protein PurH"/>
    <property type="match status" value="1"/>
</dbReference>
<protein>
    <recommendedName>
        <fullName evidence="10">Bifunctional purine biosynthesis protein PurH</fullName>
    </recommendedName>
    <domain>
        <recommendedName>
            <fullName evidence="10">Phosphoribosylaminoimidazolecarboxamide formyltransferase</fullName>
            <ecNumber evidence="10">2.1.2.3</ecNumber>
        </recommendedName>
        <alternativeName>
            <fullName evidence="10">AICAR transformylase</fullName>
        </alternativeName>
    </domain>
    <domain>
        <recommendedName>
            <fullName evidence="10">IMP cyclohydrolase</fullName>
            <ecNumber evidence="10">3.5.4.10</ecNumber>
        </recommendedName>
        <alternativeName>
            <fullName evidence="10">ATIC</fullName>
        </alternativeName>
        <alternativeName>
            <fullName evidence="10">IMP synthase</fullName>
        </alternativeName>
        <alternativeName>
            <fullName evidence="10">Inosinicase</fullName>
        </alternativeName>
    </domain>
</protein>
<dbReference type="NCBIfam" id="TIGR00355">
    <property type="entry name" value="purH"/>
    <property type="match status" value="1"/>
</dbReference>
<reference evidence="12 13" key="1">
    <citation type="submission" date="2018-04" db="EMBL/GenBank/DDBJ databases">
        <title>Genome sequence of Buchnera aphidicola from Melaphis sacchari.</title>
        <authorList>
            <person name="Geib S.M."/>
            <person name="Palmer N.A."/>
            <person name="Sattler S.E."/>
            <person name="Sarath G."/>
        </authorList>
    </citation>
    <scope>NUCLEOTIDE SEQUENCE [LARGE SCALE GENOMIC DNA]</scope>
    <source>
        <strain evidence="12 13">LSU</strain>
    </source>
</reference>
<comment type="domain">
    <text evidence="10">The IMP cyclohydrolase activity resides in the N-terminal region.</text>
</comment>
<keyword evidence="7 10" id="KW-0511">Multifunctional enzyme</keyword>
<evidence type="ECO:0000256" key="10">
    <source>
        <dbReference type="HAMAP-Rule" id="MF_00139"/>
    </source>
</evidence>
<keyword evidence="5 10" id="KW-0658">Purine biosynthesis</keyword>
<dbReference type="RefSeq" id="WP_158341498.1">
    <property type="nucleotide sequence ID" value="NZ_CP029161.1"/>
</dbReference>
<gene>
    <name evidence="10 12" type="primary">purH</name>
    <name evidence="12" type="ORF">DD681_02895</name>
</gene>
<evidence type="ECO:0000256" key="8">
    <source>
        <dbReference type="ARBA" id="ARBA00050488"/>
    </source>
</evidence>
<keyword evidence="4 10" id="KW-0808">Transferase</keyword>
<dbReference type="AlphaFoldDB" id="A0A2U8DHL9"/>
<sequence>MSFKKNIKNALISVSDKKNLLKIAKILLARKINLLTTNGTGNFLKKNNIPIIRISDYVNFPEIMNGRLKTLHPKIMAGILSRREKDQKTMMLYNLSEIDIVIVNFYPFEKIKKEKNNIDEIIENIDIGGPTLVRAAAKNYKNVIVLVDLSDLELITDAIKNDQMCIKKRFFLAKKAFEYTSNYEKIISNYFTKMTNFQKKLKDDIFPNEIKLNFIKKQNLRYGENQHQKSSFYVNKSILQSGTISSSYQQQGKNLSYNNVSDADIALECVKEFFNPACVIVKHGNPCGVSEGNSIFESYLSAYNADPVSSFGGIIAFNDTLDFLTTQEIIKKQFVEVIIAPKINIDALKELEKKPNIRILTCGKIKKINKELDFKRITNGMLIQEYDHSEINLKKFSFVTKRIPTSKELKDAIFCWKVSKFVKSNAIVYGLNQTTISIGAGQTSRIDATNLANFKAKNRKKNTIGAVMASDAFFPFRDGIDSAASIGINCIIQPGGSINDQEIIQAANEYKIAMIFTNKRHFKH</sequence>
<dbReference type="Gene3D" id="3.40.140.20">
    <property type="match status" value="2"/>
</dbReference>
<dbReference type="EMBL" id="CP029161">
    <property type="protein sequence ID" value="AWH90722.1"/>
    <property type="molecule type" value="Genomic_DNA"/>
</dbReference>
<dbReference type="Pfam" id="PF01808">
    <property type="entry name" value="AICARFT_IMPCHas"/>
    <property type="match status" value="1"/>
</dbReference>
<comment type="pathway">
    <text evidence="2 10">Purine metabolism; IMP biosynthesis via de novo pathway; 5-formamido-1-(5-phospho-D-ribosyl)imidazole-4-carboxamide from 5-amino-1-(5-phospho-D-ribosyl)imidazole-4-carboxamide (10-formyl THF route): step 1/1.</text>
</comment>
<name>A0A2U8DHL9_9GAMM</name>
<evidence type="ECO:0000256" key="5">
    <source>
        <dbReference type="ARBA" id="ARBA00022755"/>
    </source>
</evidence>
<dbReference type="PROSITE" id="PS51855">
    <property type="entry name" value="MGS"/>
    <property type="match status" value="1"/>
</dbReference>
<dbReference type="GO" id="GO:0003937">
    <property type="term" value="F:IMP cyclohydrolase activity"/>
    <property type="evidence" value="ECO:0007669"/>
    <property type="project" value="UniProtKB-UniRule"/>
</dbReference>
<dbReference type="EC" id="3.5.4.10" evidence="10"/>
<evidence type="ECO:0000259" key="11">
    <source>
        <dbReference type="PROSITE" id="PS51855"/>
    </source>
</evidence>
<dbReference type="OrthoDB" id="9802065at2"/>
<dbReference type="InterPro" id="IPR016193">
    <property type="entry name" value="Cytidine_deaminase-like"/>
</dbReference>
<feature type="domain" description="MGS-like" evidence="11">
    <location>
        <begin position="1"/>
        <end position="147"/>
    </location>
</feature>
<dbReference type="EC" id="2.1.2.3" evidence="10"/>
<dbReference type="InterPro" id="IPR036914">
    <property type="entry name" value="MGS-like_dom_sf"/>
</dbReference>
<evidence type="ECO:0000256" key="3">
    <source>
        <dbReference type="ARBA" id="ARBA00007667"/>
    </source>
</evidence>
<organism evidence="12 13">
    <name type="scientific">Buchnera aphidicola</name>
    <name type="common">Melanaphis sacchari</name>
    <dbReference type="NCBI Taxonomy" id="2173854"/>
    <lineage>
        <taxon>Bacteria</taxon>
        <taxon>Pseudomonadati</taxon>
        <taxon>Pseudomonadota</taxon>
        <taxon>Gammaproteobacteria</taxon>
        <taxon>Enterobacterales</taxon>
        <taxon>Erwiniaceae</taxon>
        <taxon>Buchnera</taxon>
    </lineage>
</organism>
<evidence type="ECO:0000256" key="1">
    <source>
        <dbReference type="ARBA" id="ARBA00004844"/>
    </source>
</evidence>
<dbReference type="PANTHER" id="PTHR11692:SF0">
    <property type="entry name" value="BIFUNCTIONAL PURINE BIOSYNTHESIS PROTEIN ATIC"/>
    <property type="match status" value="1"/>
</dbReference>
<dbReference type="HAMAP" id="MF_00139">
    <property type="entry name" value="PurH"/>
    <property type="match status" value="1"/>
</dbReference>
<dbReference type="Proteomes" id="UP000244884">
    <property type="component" value="Chromosome"/>
</dbReference>
<evidence type="ECO:0000313" key="12">
    <source>
        <dbReference type="EMBL" id="AWH90722.1"/>
    </source>
</evidence>
<dbReference type="Gene3D" id="3.40.50.1380">
    <property type="entry name" value="Methylglyoxal synthase-like domain"/>
    <property type="match status" value="1"/>
</dbReference>
<evidence type="ECO:0000313" key="13">
    <source>
        <dbReference type="Proteomes" id="UP000244884"/>
    </source>
</evidence>
<comment type="catalytic activity">
    <reaction evidence="9 10">
        <text>IMP + H2O = 5-formamido-1-(5-phospho-D-ribosyl)imidazole-4-carboxamide</text>
        <dbReference type="Rhea" id="RHEA:18445"/>
        <dbReference type="ChEBI" id="CHEBI:15377"/>
        <dbReference type="ChEBI" id="CHEBI:58053"/>
        <dbReference type="ChEBI" id="CHEBI:58467"/>
        <dbReference type="EC" id="3.5.4.10"/>
    </reaction>
</comment>
<dbReference type="SMART" id="SM00851">
    <property type="entry name" value="MGS"/>
    <property type="match status" value="1"/>
</dbReference>
<dbReference type="Pfam" id="PF02142">
    <property type="entry name" value="MGS"/>
    <property type="match status" value="1"/>
</dbReference>
<dbReference type="GO" id="GO:0006189">
    <property type="term" value="P:'de novo' IMP biosynthetic process"/>
    <property type="evidence" value="ECO:0007669"/>
    <property type="project" value="UniProtKB-UniRule"/>
</dbReference>
<dbReference type="CDD" id="cd01421">
    <property type="entry name" value="IMPCH"/>
    <property type="match status" value="1"/>
</dbReference>
<comment type="similarity">
    <text evidence="3 10">Belongs to the PurH family.</text>
</comment>
<dbReference type="InterPro" id="IPR002695">
    <property type="entry name" value="PurH-like"/>
</dbReference>
<dbReference type="NCBIfam" id="NF002049">
    <property type="entry name" value="PRK00881.1"/>
    <property type="match status" value="1"/>
</dbReference>
<dbReference type="InterPro" id="IPR011607">
    <property type="entry name" value="MGS-like_dom"/>
</dbReference>
<evidence type="ECO:0000256" key="6">
    <source>
        <dbReference type="ARBA" id="ARBA00022801"/>
    </source>
</evidence>
<evidence type="ECO:0000256" key="7">
    <source>
        <dbReference type="ARBA" id="ARBA00023268"/>
    </source>
</evidence>
<comment type="catalytic activity">
    <reaction evidence="8 10">
        <text>(6R)-10-formyltetrahydrofolate + 5-amino-1-(5-phospho-beta-D-ribosyl)imidazole-4-carboxamide = 5-formamido-1-(5-phospho-D-ribosyl)imidazole-4-carboxamide + (6S)-5,6,7,8-tetrahydrofolate</text>
        <dbReference type="Rhea" id="RHEA:22192"/>
        <dbReference type="ChEBI" id="CHEBI:57453"/>
        <dbReference type="ChEBI" id="CHEBI:58467"/>
        <dbReference type="ChEBI" id="CHEBI:58475"/>
        <dbReference type="ChEBI" id="CHEBI:195366"/>
        <dbReference type="EC" id="2.1.2.3"/>
    </reaction>
</comment>
<dbReference type="InterPro" id="IPR024051">
    <property type="entry name" value="AICAR_Tfase_dup_dom_sf"/>
</dbReference>
<proteinExistence type="inferred from homology"/>
<dbReference type="FunFam" id="3.40.140.20:FF:000001">
    <property type="entry name" value="Bifunctional purine biosynthesis protein PurH"/>
    <property type="match status" value="1"/>
</dbReference>
<dbReference type="GO" id="GO:0005829">
    <property type="term" value="C:cytosol"/>
    <property type="evidence" value="ECO:0007669"/>
    <property type="project" value="TreeGrafter"/>
</dbReference>
<evidence type="ECO:0000256" key="4">
    <source>
        <dbReference type="ARBA" id="ARBA00022679"/>
    </source>
</evidence>
<comment type="pathway">
    <text evidence="1 10">Purine metabolism; IMP biosynthesis via de novo pathway; IMP from 5-formamido-1-(5-phospho-D-ribosyl)imidazole-4-carboxamide: step 1/1.</text>
</comment>
<dbReference type="UniPathway" id="UPA00074">
    <property type="reaction ID" value="UER00133"/>
</dbReference>
<keyword evidence="6 10" id="KW-0378">Hydrolase</keyword>
<dbReference type="SUPFAM" id="SSF52335">
    <property type="entry name" value="Methylglyoxal synthase-like"/>
    <property type="match status" value="1"/>
</dbReference>
<dbReference type="GO" id="GO:0004643">
    <property type="term" value="F:phosphoribosylaminoimidazolecarboxamide formyltransferase activity"/>
    <property type="evidence" value="ECO:0007669"/>
    <property type="project" value="UniProtKB-UniRule"/>
</dbReference>
<dbReference type="PIRSF" id="PIRSF000414">
    <property type="entry name" value="AICARFT_IMPCHas"/>
    <property type="match status" value="1"/>
</dbReference>
<dbReference type="SUPFAM" id="SSF53927">
    <property type="entry name" value="Cytidine deaminase-like"/>
    <property type="match status" value="1"/>
</dbReference>
<evidence type="ECO:0000256" key="2">
    <source>
        <dbReference type="ARBA" id="ARBA00004954"/>
    </source>
</evidence>
<evidence type="ECO:0000256" key="9">
    <source>
        <dbReference type="ARBA" id="ARBA00050687"/>
    </source>
</evidence>